<reference evidence="1" key="1">
    <citation type="submission" date="2020-05" db="EMBL/GenBank/DDBJ databases">
        <authorList>
            <person name="Chiriac C."/>
            <person name="Salcher M."/>
            <person name="Ghai R."/>
            <person name="Kavagutti S V."/>
        </authorList>
    </citation>
    <scope>NUCLEOTIDE SEQUENCE</scope>
</reference>
<gene>
    <name evidence="1" type="ORF">UFOVP1295_37</name>
</gene>
<sequence length="59" mass="6550">MQIQVEVKNVYGNQVVYPICSAAIWFARIAGTKTLTLDTLNCIKALGYTVSIKQPTFEV</sequence>
<dbReference type="EMBL" id="LR797242">
    <property type="protein sequence ID" value="CAB4195813.1"/>
    <property type="molecule type" value="Genomic_DNA"/>
</dbReference>
<protein>
    <submittedName>
        <fullName evidence="1">Uncharacterized protein</fullName>
    </submittedName>
</protein>
<accession>A0A6J5REY6</accession>
<organism evidence="1">
    <name type="scientific">uncultured Caudovirales phage</name>
    <dbReference type="NCBI Taxonomy" id="2100421"/>
    <lineage>
        <taxon>Viruses</taxon>
        <taxon>Duplodnaviria</taxon>
        <taxon>Heunggongvirae</taxon>
        <taxon>Uroviricota</taxon>
        <taxon>Caudoviricetes</taxon>
        <taxon>Peduoviridae</taxon>
        <taxon>Maltschvirus</taxon>
        <taxon>Maltschvirus maltsch</taxon>
    </lineage>
</organism>
<name>A0A6J5REY6_9CAUD</name>
<proteinExistence type="predicted"/>
<evidence type="ECO:0000313" key="1">
    <source>
        <dbReference type="EMBL" id="CAB4195813.1"/>
    </source>
</evidence>